<comment type="caution">
    <text evidence="3">The sequence shown here is derived from an EMBL/GenBank/DDBJ whole genome shotgun (WGS) entry which is preliminary data.</text>
</comment>
<name>A0A5B0LUC1_PUCGR</name>
<evidence type="ECO:0000313" key="3">
    <source>
        <dbReference type="EMBL" id="KAA1068032.1"/>
    </source>
</evidence>
<accession>A0A5B0LUC1</accession>
<dbReference type="SUPFAM" id="SSF55347">
    <property type="entry name" value="Glyceraldehyde-3-phosphate dehydrogenase-like, C-terminal domain"/>
    <property type="match status" value="1"/>
</dbReference>
<feature type="domain" description="N-acetyl-gamma-glutamyl-phosphate reductase dimerisation" evidence="2">
    <location>
        <begin position="37"/>
        <end position="94"/>
    </location>
</feature>
<reference evidence="3 4" key="1">
    <citation type="submission" date="2019-05" db="EMBL/GenBank/DDBJ databases">
        <title>Emergence of the Ug99 lineage of the wheat stem rust pathogen through somatic hybridization.</title>
        <authorList>
            <person name="Li F."/>
            <person name="Upadhyaya N.M."/>
            <person name="Sperschneider J."/>
            <person name="Matny O."/>
            <person name="Nguyen-Phuc H."/>
            <person name="Mago R."/>
            <person name="Raley C."/>
            <person name="Miller M.E."/>
            <person name="Silverstein K.A.T."/>
            <person name="Henningsen E."/>
            <person name="Hirsch C.D."/>
            <person name="Visser B."/>
            <person name="Pretorius Z.A."/>
            <person name="Steffenson B.J."/>
            <person name="Schwessinger B."/>
            <person name="Dodds P.N."/>
            <person name="Figueroa M."/>
        </authorList>
    </citation>
    <scope>NUCLEOTIDE SEQUENCE [LARGE SCALE GENOMIC DNA]</scope>
    <source>
        <strain evidence="3 4">Ug99</strain>
    </source>
</reference>
<dbReference type="InterPro" id="IPR058924">
    <property type="entry name" value="AGPR_dimerisation_dom"/>
</dbReference>
<organism evidence="3 4">
    <name type="scientific">Puccinia graminis f. sp. tritici</name>
    <dbReference type="NCBI Taxonomy" id="56615"/>
    <lineage>
        <taxon>Eukaryota</taxon>
        <taxon>Fungi</taxon>
        <taxon>Dikarya</taxon>
        <taxon>Basidiomycota</taxon>
        <taxon>Pucciniomycotina</taxon>
        <taxon>Pucciniomycetes</taxon>
        <taxon>Pucciniales</taxon>
        <taxon>Pucciniaceae</taxon>
        <taxon>Puccinia</taxon>
    </lineage>
</organism>
<proteinExistence type="predicted"/>
<dbReference type="Pfam" id="PF22698">
    <property type="entry name" value="Semialdhyde_dhC_1"/>
    <property type="match status" value="1"/>
</dbReference>
<sequence length="102" mass="10971">MGFNERHNRCGQKRFKGRGSDLESRLLCDGHPAPTGAYIGGSRPTVFGISGRSGAGALKGNMPKISGQKLEGCIGPYSLTDHIHEREASYHLGKQVDRAGDF</sequence>
<protein>
    <recommendedName>
        <fullName evidence="2">N-acetyl-gamma-glutamyl-phosphate reductase dimerisation domain-containing protein</fullName>
    </recommendedName>
</protein>
<dbReference type="EMBL" id="VDEP01000506">
    <property type="protein sequence ID" value="KAA1068032.1"/>
    <property type="molecule type" value="Genomic_DNA"/>
</dbReference>
<dbReference type="Proteomes" id="UP000325313">
    <property type="component" value="Unassembled WGS sequence"/>
</dbReference>
<feature type="region of interest" description="Disordered" evidence="1">
    <location>
        <begin position="1"/>
        <end position="21"/>
    </location>
</feature>
<evidence type="ECO:0000256" key="1">
    <source>
        <dbReference type="SAM" id="MobiDB-lite"/>
    </source>
</evidence>
<dbReference type="Gene3D" id="3.30.360.10">
    <property type="entry name" value="Dihydrodipicolinate Reductase, domain 2"/>
    <property type="match status" value="1"/>
</dbReference>
<dbReference type="AlphaFoldDB" id="A0A5B0LUC1"/>
<evidence type="ECO:0000313" key="4">
    <source>
        <dbReference type="Proteomes" id="UP000325313"/>
    </source>
</evidence>
<gene>
    <name evidence="3" type="ORF">PGTUg99_001428</name>
</gene>
<evidence type="ECO:0000259" key="2">
    <source>
        <dbReference type="Pfam" id="PF22698"/>
    </source>
</evidence>